<comment type="caution">
    <text evidence="4">The sequence shown here is derived from an EMBL/GenBank/DDBJ whole genome shotgun (WGS) entry which is preliminary data.</text>
</comment>
<reference evidence="4 5" key="2">
    <citation type="journal article" date="2017" name="Front. Plant Sci.">
        <title>Gene Classification and Mining of Molecular Markers Useful in Red Clover (Trifolium pratense) Breeding.</title>
        <authorList>
            <person name="Istvanek J."/>
            <person name="Dluhosova J."/>
            <person name="Dluhos P."/>
            <person name="Patkova L."/>
            <person name="Nedelnik J."/>
            <person name="Repkova J."/>
        </authorList>
    </citation>
    <scope>NUCLEOTIDE SEQUENCE [LARGE SCALE GENOMIC DNA]</scope>
    <source>
        <strain evidence="5">cv. Tatra</strain>
        <tissue evidence="4">Young leaves</tissue>
    </source>
</reference>
<dbReference type="Pfam" id="PF03732">
    <property type="entry name" value="Retrotrans_gag"/>
    <property type="match status" value="1"/>
</dbReference>
<evidence type="ECO:0000313" key="4">
    <source>
        <dbReference type="EMBL" id="PNY12226.1"/>
    </source>
</evidence>
<dbReference type="ExpressionAtlas" id="A0A2K3PAA5">
    <property type="expression patterns" value="baseline"/>
</dbReference>
<dbReference type="PANTHER" id="PTHR11439:SF470">
    <property type="entry name" value="CYSTEINE-RICH RLK (RECEPTOR-LIKE PROTEIN KINASE) 8"/>
    <property type="match status" value="1"/>
</dbReference>
<dbReference type="Pfam" id="PF22936">
    <property type="entry name" value="Pol_BBD"/>
    <property type="match status" value="1"/>
</dbReference>
<dbReference type="CDD" id="cd09272">
    <property type="entry name" value="RNase_HI_RT_Ty1"/>
    <property type="match status" value="1"/>
</dbReference>
<dbReference type="Pfam" id="PF14244">
    <property type="entry name" value="Retrotran_gag_3"/>
    <property type="match status" value="1"/>
</dbReference>
<evidence type="ECO:0000259" key="3">
    <source>
        <dbReference type="PROSITE" id="PS50994"/>
    </source>
</evidence>
<organism evidence="4 5">
    <name type="scientific">Trifolium pratense</name>
    <name type="common">Red clover</name>
    <dbReference type="NCBI Taxonomy" id="57577"/>
    <lineage>
        <taxon>Eukaryota</taxon>
        <taxon>Viridiplantae</taxon>
        <taxon>Streptophyta</taxon>
        <taxon>Embryophyta</taxon>
        <taxon>Tracheophyta</taxon>
        <taxon>Spermatophyta</taxon>
        <taxon>Magnoliopsida</taxon>
        <taxon>eudicotyledons</taxon>
        <taxon>Gunneridae</taxon>
        <taxon>Pentapetalae</taxon>
        <taxon>rosids</taxon>
        <taxon>fabids</taxon>
        <taxon>Fabales</taxon>
        <taxon>Fabaceae</taxon>
        <taxon>Papilionoideae</taxon>
        <taxon>50 kb inversion clade</taxon>
        <taxon>NPAAA clade</taxon>
        <taxon>Hologalegina</taxon>
        <taxon>IRL clade</taxon>
        <taxon>Trifolieae</taxon>
        <taxon>Trifolium</taxon>
    </lineage>
</organism>
<dbReference type="GO" id="GO:0015074">
    <property type="term" value="P:DNA integration"/>
    <property type="evidence" value="ECO:0007669"/>
    <property type="project" value="InterPro"/>
</dbReference>
<gene>
    <name evidence="4" type="ORF">L195_g008852</name>
</gene>
<keyword evidence="1" id="KW-0064">Aspartyl protease</keyword>
<dbReference type="SUPFAM" id="SSF53098">
    <property type="entry name" value="Ribonuclease H-like"/>
    <property type="match status" value="1"/>
</dbReference>
<name>A0A2K3PAA5_TRIPR</name>
<dbReference type="GO" id="GO:0004190">
    <property type="term" value="F:aspartic-type endopeptidase activity"/>
    <property type="evidence" value="ECO:0007669"/>
    <property type="project" value="UniProtKB-KW"/>
</dbReference>
<dbReference type="InterPro" id="IPR012337">
    <property type="entry name" value="RNaseH-like_sf"/>
</dbReference>
<dbReference type="InterPro" id="IPR036397">
    <property type="entry name" value="RNaseH_sf"/>
</dbReference>
<feature type="compositionally biased region" description="Polar residues" evidence="2">
    <location>
        <begin position="828"/>
        <end position="838"/>
    </location>
</feature>
<dbReference type="Gene3D" id="3.30.420.10">
    <property type="entry name" value="Ribonuclease H-like superfamily/Ribonuclease H"/>
    <property type="match status" value="1"/>
</dbReference>
<sequence>MVRSSPFPAEVPIFPAPIDHSQNPYYIHPSENPALPLVNPVLDGKNYHSWARSMKKAIITKNKLRFLDGSSPMPIESDGMYESWLRCNNLVLSWIQNSVTASIAQSIVYYDLASSAWIDLKTRFSRADRVRIASLQRELYALRQDASSVSDYFTKLRGIWEELDVFRPIPTCTCLARCQCEGIRNARKLRQEDLVLIFLTGLNDHYAVIRSQILIMEPFPDINSAFSMIIQHESFNGLETVEATQVELNLAYGTRAVSSKGKNAHNSNPYGDKPCTFCGKKGHVIEICYRKNGYPPGFKFRDGSSPPKTAMASYIASTSSEAKPVEAKATNSLGLSAAELEALRSLLKNHKPSAPSQLHQFTTASSSSPTEETRGTASLNALSKSASLWIIDSGATDHACYSLNMFSHYTKVPPIPVRLPNGSTVTTDIIGDIHITNTLVLTNVLYLPHFTYNLISVSKVTHQLACTFTFASNVCTIHNSQQKMIGSGKKLNGLYYLEGTNASVHSLSSGTVCTFFSIPQSALWHFRFGHASNTRLEIMHKLYPSISINKDCVCDVCHLAKQKKLSYSLSTSQTTKCFDLLHMDIWGPYSTATLHGHKYFLTIVDDFSRFTWVILLKGKNEVASHVQHFIQLVENQFDSTVKIVRSDNGPEFSIPSFYASKGIVHQTSCVYTPQQNGRVERKHQSILAIARALLIQSHLPAKYWGYAVLHSVYLMNRMPSVVIEGDLPYHKLHKELPDISMLRIFGCLCYVSTNDAHRLKLDHRARKCVFLGYKSGTKGFVALDLHSSEVVVSRNVQFEELIFPYTSQPKSQTNWEFFVPPIDPIPYTTVNPTNNDATPTAIEPDEPIPSTESPVPQTEPSQSIQQTEPSQSIQQNEPSQSIQPPNPPPLRKSTRITKPPSHLADYVCHGIAHSTKYPISNYTSHNHISSQQLTYTLSLMTETEPTSYFEACKHEHWVKAMQSELQALEQNKTWTIVSLPTGVKPIGSKWVYKIKRKSDGSIERYKARLVAKGYNQVEGIDYFETFSPVAKMTTIRVVLAIASIRNWFVHQLDVNNAFLHGELCEDVYMQIPQGLEGFATDKVCKLTKSLYGLKQASRKWYEKLSQFLISHHFIQVPSDPTLFVKKTSDSFTALLVYVDDIVLTGDSMAEITNIKNELHHTFGIKDLGILKFFLGLEVAHSTKGITLSQRQYCLDLLAETGDLGCKPSSIPMDPSLKLHHDDSAPYTDITGYRTLVGKLLYLTNTRPDIAFPVQQLCQFLDCPTQLHYKAAHKVLRYLKGCPGSGLYFPRSSDTQLVGFTDADWGGCVDTRRSITGYCFFLGSSLICWKSKKQQTISRSSSEAEYRALASGTCELQWLTYLLRDLQVTLIQQPSLYCDSQSAIHIASNPVFHERTKHLDIDCHVVRERLQAGLMKLLPVSGFQQLADIMTKALHPANFHRLLTKLGLLDIYRPQLEGDCQDTSS</sequence>
<dbReference type="InterPro" id="IPR054722">
    <property type="entry name" value="PolX-like_BBD"/>
</dbReference>
<dbReference type="Pfam" id="PF00665">
    <property type="entry name" value="rve"/>
    <property type="match status" value="1"/>
</dbReference>
<dbReference type="EMBL" id="ASHM01005130">
    <property type="protein sequence ID" value="PNY12226.1"/>
    <property type="molecule type" value="Genomic_DNA"/>
</dbReference>
<dbReference type="InterPro" id="IPR025724">
    <property type="entry name" value="GAG-pre-integrase_dom"/>
</dbReference>
<evidence type="ECO:0000256" key="1">
    <source>
        <dbReference type="ARBA" id="ARBA00022750"/>
    </source>
</evidence>
<protein>
    <submittedName>
        <fullName evidence="4">Retrovirus-related Pol polyprotein from transposon TNT 1-94</fullName>
    </submittedName>
</protein>
<evidence type="ECO:0000313" key="5">
    <source>
        <dbReference type="Proteomes" id="UP000236291"/>
    </source>
</evidence>
<dbReference type="InterPro" id="IPR005162">
    <property type="entry name" value="Retrotrans_gag_dom"/>
</dbReference>
<dbReference type="GO" id="GO:0003676">
    <property type="term" value="F:nucleic acid binding"/>
    <property type="evidence" value="ECO:0007669"/>
    <property type="project" value="InterPro"/>
</dbReference>
<feature type="region of interest" description="Disordered" evidence="2">
    <location>
        <begin position="828"/>
        <end position="897"/>
    </location>
</feature>
<dbReference type="PROSITE" id="PS50994">
    <property type="entry name" value="INTEGRASE"/>
    <property type="match status" value="1"/>
</dbReference>
<dbReference type="InterPro" id="IPR057670">
    <property type="entry name" value="SH3_retrovirus"/>
</dbReference>
<accession>A0A2K3PAA5</accession>
<proteinExistence type="predicted"/>
<keyword evidence="1" id="KW-0645">Protease</keyword>
<keyword evidence="1" id="KW-0378">Hydrolase</keyword>
<dbReference type="Pfam" id="PF25597">
    <property type="entry name" value="SH3_retrovirus"/>
    <property type="match status" value="1"/>
</dbReference>
<feature type="compositionally biased region" description="Low complexity" evidence="2">
    <location>
        <begin position="868"/>
        <end position="883"/>
    </location>
</feature>
<reference evidence="4 5" key="1">
    <citation type="journal article" date="2014" name="Am. J. Bot.">
        <title>Genome assembly and annotation for red clover (Trifolium pratense; Fabaceae).</title>
        <authorList>
            <person name="Istvanek J."/>
            <person name="Jaros M."/>
            <person name="Krenek A."/>
            <person name="Repkova J."/>
        </authorList>
    </citation>
    <scope>NUCLEOTIDE SEQUENCE [LARGE SCALE GENOMIC DNA]</scope>
    <source>
        <strain evidence="5">cv. Tatra</strain>
        <tissue evidence="4">Young leaves</tissue>
    </source>
</reference>
<dbReference type="Pfam" id="PF07727">
    <property type="entry name" value="RVT_2"/>
    <property type="match status" value="1"/>
</dbReference>
<feature type="compositionally biased region" description="Polar residues" evidence="2">
    <location>
        <begin position="850"/>
        <end position="867"/>
    </location>
</feature>
<dbReference type="SUPFAM" id="SSF56672">
    <property type="entry name" value="DNA/RNA polymerases"/>
    <property type="match status" value="1"/>
</dbReference>
<dbReference type="Proteomes" id="UP000236291">
    <property type="component" value="Unassembled WGS sequence"/>
</dbReference>
<dbReference type="InterPro" id="IPR013103">
    <property type="entry name" value="RVT_2"/>
</dbReference>
<dbReference type="Pfam" id="PF13976">
    <property type="entry name" value="gag_pre-integrs"/>
    <property type="match status" value="1"/>
</dbReference>
<evidence type="ECO:0000256" key="2">
    <source>
        <dbReference type="SAM" id="MobiDB-lite"/>
    </source>
</evidence>
<dbReference type="InterPro" id="IPR043502">
    <property type="entry name" value="DNA/RNA_pol_sf"/>
</dbReference>
<feature type="region of interest" description="Disordered" evidence="2">
    <location>
        <begin position="352"/>
        <end position="377"/>
    </location>
</feature>
<dbReference type="PANTHER" id="PTHR11439">
    <property type="entry name" value="GAG-POL-RELATED RETROTRANSPOSON"/>
    <property type="match status" value="1"/>
</dbReference>
<dbReference type="InterPro" id="IPR029472">
    <property type="entry name" value="Copia-like_N"/>
</dbReference>
<feature type="domain" description="Integrase catalytic" evidence="3">
    <location>
        <begin position="572"/>
        <end position="736"/>
    </location>
</feature>
<dbReference type="InterPro" id="IPR001584">
    <property type="entry name" value="Integrase_cat-core"/>
</dbReference>